<dbReference type="InterPro" id="IPR007061">
    <property type="entry name" value="MST-like"/>
</dbReference>
<keyword evidence="2" id="KW-1185">Reference proteome</keyword>
<dbReference type="Proteomes" id="UP000199341">
    <property type="component" value="Unassembled WGS sequence"/>
</dbReference>
<dbReference type="AlphaFoldDB" id="A0A1G9ZAA9"/>
<organism evidence="1 2">
    <name type="scientific">Actinacidiphila guanduensis</name>
    <dbReference type="NCBI Taxonomy" id="310781"/>
    <lineage>
        <taxon>Bacteria</taxon>
        <taxon>Bacillati</taxon>
        <taxon>Actinomycetota</taxon>
        <taxon>Actinomycetes</taxon>
        <taxon>Kitasatosporales</taxon>
        <taxon>Streptomycetaceae</taxon>
        <taxon>Actinacidiphila</taxon>
    </lineage>
</organism>
<dbReference type="Gene3D" id="1.20.120.450">
    <property type="entry name" value="dinb family like domain"/>
    <property type="match status" value="1"/>
</dbReference>
<dbReference type="RefSeq" id="WP_245771225.1">
    <property type="nucleotide sequence ID" value="NZ_FNIE01000003.1"/>
</dbReference>
<evidence type="ECO:0008006" key="3">
    <source>
        <dbReference type="Google" id="ProtNLM"/>
    </source>
</evidence>
<evidence type="ECO:0000313" key="2">
    <source>
        <dbReference type="Proteomes" id="UP000199341"/>
    </source>
</evidence>
<proteinExistence type="predicted"/>
<dbReference type="STRING" id="310781.SAMN05216259_10368"/>
<evidence type="ECO:0000313" key="1">
    <source>
        <dbReference type="EMBL" id="SDN18027.1"/>
    </source>
</evidence>
<protein>
    <recommendedName>
        <fullName evidence="3">Mini-circle protein</fullName>
    </recommendedName>
</protein>
<reference evidence="1 2" key="1">
    <citation type="submission" date="2016-10" db="EMBL/GenBank/DDBJ databases">
        <authorList>
            <person name="de Groot N.N."/>
        </authorList>
    </citation>
    <scope>NUCLEOTIDE SEQUENCE [LARGE SCALE GENOMIC DNA]</scope>
    <source>
        <strain evidence="1 2">CGMCC 4.2022</strain>
    </source>
</reference>
<dbReference type="Pfam" id="PF04978">
    <property type="entry name" value="MST"/>
    <property type="match status" value="1"/>
</dbReference>
<dbReference type="SUPFAM" id="SSF109854">
    <property type="entry name" value="DinB/YfiT-like putative metalloenzymes"/>
    <property type="match status" value="1"/>
</dbReference>
<dbReference type="InterPro" id="IPR034660">
    <property type="entry name" value="DinB/YfiT-like"/>
</dbReference>
<accession>A0A1G9ZAA9</accession>
<sequence length="192" mass="21347">MSENYGETALPTRTFGWKDMFARPEEDPRSDGGFVGERDTLLGYLNDQRLTFRLKCAGLDAAGMARRSVPPSTLSLLGILRHLADVERYWFRKVMAGQDIPWRFRTDEDRDGAFTGAVPDPEVVAAAWNGWREEVAEADALVAAAPDLGAVHPDKGGPITLREILVHMIEEYARHNGHADLLRECVDGRVGQ</sequence>
<gene>
    <name evidence="1" type="ORF">SAMN05216259_10368</name>
</gene>
<name>A0A1G9ZAA9_9ACTN</name>
<dbReference type="EMBL" id="FNIE01000003">
    <property type="protein sequence ID" value="SDN18027.1"/>
    <property type="molecule type" value="Genomic_DNA"/>
</dbReference>